<evidence type="ECO:0000256" key="7">
    <source>
        <dbReference type="ARBA" id="ARBA00022898"/>
    </source>
</evidence>
<dbReference type="GO" id="GO:0006779">
    <property type="term" value="P:porphyrin-containing compound biosynthetic process"/>
    <property type="evidence" value="ECO:0007669"/>
    <property type="project" value="UniProtKB-KW"/>
</dbReference>
<proteinExistence type="inferred from homology"/>
<dbReference type="PANTHER" id="PTHR43713">
    <property type="entry name" value="GLUTAMATE-1-SEMIALDEHYDE 2,1-AMINOMUTASE"/>
    <property type="match status" value="1"/>
</dbReference>
<reference evidence="12" key="1">
    <citation type="submission" date="2020-09" db="EMBL/GenBank/DDBJ databases">
        <title>A novel bacterium of genus Paenibacillus, isolated from South China Sea.</title>
        <authorList>
            <person name="Huang H."/>
            <person name="Mo K."/>
            <person name="Hu Y."/>
        </authorList>
    </citation>
    <scope>NUCLEOTIDE SEQUENCE</scope>
    <source>
        <strain evidence="12">IB182496</strain>
    </source>
</reference>
<organism evidence="12 13">
    <name type="scientific">Paenibacillus sabuli</name>
    <dbReference type="NCBI Taxonomy" id="2772509"/>
    <lineage>
        <taxon>Bacteria</taxon>
        <taxon>Bacillati</taxon>
        <taxon>Bacillota</taxon>
        <taxon>Bacilli</taxon>
        <taxon>Bacillales</taxon>
        <taxon>Paenibacillaceae</taxon>
        <taxon>Paenibacillus</taxon>
    </lineage>
</organism>
<keyword evidence="9" id="KW-0627">Porphyrin biosynthesis</keyword>
<dbReference type="InterPro" id="IPR015424">
    <property type="entry name" value="PyrdxlP-dep_Trfase"/>
</dbReference>
<comment type="caution">
    <text evidence="12">The sequence shown here is derived from an EMBL/GenBank/DDBJ whole genome shotgun (WGS) entry which is preliminary data.</text>
</comment>
<dbReference type="GO" id="GO:0042286">
    <property type="term" value="F:glutamate-1-semialdehyde 2,1-aminomutase activity"/>
    <property type="evidence" value="ECO:0007669"/>
    <property type="project" value="UniProtKB-EC"/>
</dbReference>
<evidence type="ECO:0000313" key="12">
    <source>
        <dbReference type="EMBL" id="MBD2848285.1"/>
    </source>
</evidence>
<dbReference type="FunFam" id="3.40.640.10:FF:000021">
    <property type="entry name" value="Glutamate-1-semialdehyde 2,1-aminomutase"/>
    <property type="match status" value="1"/>
</dbReference>
<dbReference type="PROSITE" id="PS00600">
    <property type="entry name" value="AA_TRANSFER_CLASS_3"/>
    <property type="match status" value="1"/>
</dbReference>
<dbReference type="SUPFAM" id="SSF53383">
    <property type="entry name" value="PLP-dependent transferases"/>
    <property type="match status" value="1"/>
</dbReference>
<evidence type="ECO:0000256" key="8">
    <source>
        <dbReference type="ARBA" id="ARBA00023235"/>
    </source>
</evidence>
<keyword evidence="13" id="KW-1185">Reference proteome</keyword>
<evidence type="ECO:0000256" key="11">
    <source>
        <dbReference type="SAM" id="MobiDB-lite"/>
    </source>
</evidence>
<comment type="similarity">
    <text evidence="4">Belongs to the class-III pyridoxal-phosphate-dependent aminotransferase family. HemL subfamily.</text>
</comment>
<feature type="region of interest" description="Disordered" evidence="11">
    <location>
        <begin position="157"/>
        <end position="185"/>
    </location>
</feature>
<dbReference type="AlphaFoldDB" id="A0A927BYW2"/>
<keyword evidence="7 10" id="KW-0663">Pyridoxal phosphate</keyword>
<comment type="pathway">
    <text evidence="3">Porphyrin-containing compound metabolism; protoporphyrin-IX biosynthesis; 5-aminolevulinate from L-glutamyl-tRNA(Glu): step 2/2.</text>
</comment>
<keyword evidence="6" id="KW-0963">Cytoplasm</keyword>
<dbReference type="Gene3D" id="3.90.1150.10">
    <property type="entry name" value="Aspartate Aminotransferase, domain 1"/>
    <property type="match status" value="1"/>
</dbReference>
<evidence type="ECO:0000313" key="13">
    <source>
        <dbReference type="Proteomes" id="UP000621560"/>
    </source>
</evidence>
<dbReference type="NCBIfam" id="NF000818">
    <property type="entry name" value="PRK00062.1"/>
    <property type="match status" value="1"/>
</dbReference>
<keyword evidence="8 12" id="KW-0413">Isomerase</keyword>
<dbReference type="CDD" id="cd00610">
    <property type="entry name" value="OAT_like"/>
    <property type="match status" value="1"/>
</dbReference>
<protein>
    <recommendedName>
        <fullName evidence="5">glutamate-1-semialdehyde 2,1-aminomutase</fullName>
        <ecNumber evidence="5">5.4.3.8</ecNumber>
    </recommendedName>
</protein>
<evidence type="ECO:0000256" key="3">
    <source>
        <dbReference type="ARBA" id="ARBA00004819"/>
    </source>
</evidence>
<dbReference type="EMBL" id="JACXIZ010000060">
    <property type="protein sequence ID" value="MBD2848285.1"/>
    <property type="molecule type" value="Genomic_DNA"/>
</dbReference>
<dbReference type="Proteomes" id="UP000621560">
    <property type="component" value="Unassembled WGS sequence"/>
</dbReference>
<evidence type="ECO:0000256" key="1">
    <source>
        <dbReference type="ARBA" id="ARBA00001579"/>
    </source>
</evidence>
<evidence type="ECO:0000256" key="10">
    <source>
        <dbReference type="RuleBase" id="RU003560"/>
    </source>
</evidence>
<dbReference type="Pfam" id="PF00202">
    <property type="entry name" value="Aminotran_3"/>
    <property type="match status" value="1"/>
</dbReference>
<evidence type="ECO:0000256" key="5">
    <source>
        <dbReference type="ARBA" id="ARBA00012143"/>
    </source>
</evidence>
<evidence type="ECO:0000256" key="4">
    <source>
        <dbReference type="ARBA" id="ARBA00008981"/>
    </source>
</evidence>
<dbReference type="EC" id="5.4.3.8" evidence="5"/>
<evidence type="ECO:0000256" key="9">
    <source>
        <dbReference type="ARBA" id="ARBA00023244"/>
    </source>
</evidence>
<feature type="compositionally biased region" description="Low complexity" evidence="11">
    <location>
        <begin position="171"/>
        <end position="182"/>
    </location>
</feature>
<dbReference type="PANTHER" id="PTHR43713:SF3">
    <property type="entry name" value="GLUTAMATE-1-SEMIALDEHYDE 2,1-AMINOMUTASE 1, CHLOROPLASTIC-RELATED"/>
    <property type="match status" value="1"/>
</dbReference>
<dbReference type="GO" id="GO:0030170">
    <property type="term" value="F:pyridoxal phosphate binding"/>
    <property type="evidence" value="ECO:0007669"/>
    <property type="project" value="InterPro"/>
</dbReference>
<dbReference type="InterPro" id="IPR015421">
    <property type="entry name" value="PyrdxlP-dep_Trfase_major"/>
</dbReference>
<dbReference type="Gene3D" id="3.40.640.10">
    <property type="entry name" value="Type I PLP-dependent aspartate aminotransferase-like (Major domain)"/>
    <property type="match status" value="1"/>
</dbReference>
<comment type="cofactor">
    <cofactor evidence="2">
        <name>pyridoxal 5'-phosphate</name>
        <dbReference type="ChEBI" id="CHEBI:597326"/>
    </cofactor>
</comment>
<comment type="catalytic activity">
    <reaction evidence="1">
        <text>(S)-4-amino-5-oxopentanoate = 5-aminolevulinate</text>
        <dbReference type="Rhea" id="RHEA:14265"/>
        <dbReference type="ChEBI" id="CHEBI:57501"/>
        <dbReference type="ChEBI" id="CHEBI:356416"/>
        <dbReference type="EC" id="5.4.3.8"/>
    </reaction>
</comment>
<dbReference type="RefSeq" id="WP_190921381.1">
    <property type="nucleotide sequence ID" value="NZ_JACXIZ010000060.1"/>
</dbReference>
<dbReference type="InterPro" id="IPR005814">
    <property type="entry name" value="Aminotrans_3"/>
</dbReference>
<sequence>MVHEQSARHFQKSKQYLASGVSSTLRLSMKPMPVFAAGGSGATVTDMDGNRYIDYLLAYGPLILGHAHPGLTAAVCEAAAKGATYGLQHQGEMELAQRLTEALPCADKVALSGSGTEAVMLALRLARAYTGKTKIIRFEGHYHGWADTIFTSFPSPDMQQSASGLQGRNTAGASSAAAGSSAKPGTSGQSAAALADIIVLPWNDVAALEETLRRHHGEIAAVISEPVMCNSGCIAPHPGYLQRMRELTAELGVVMILDEVITGFRLGLGGAHGRFGLLPDLVTVGKALGGGFAVSAVGGKDAIMELIADGTVNHLGTLNGNGVATAAGIATIRELAEGEGAAFVRMERLTERLVRGIRERLAACGMQGVVNQLGPVFHMMFTAESVVESFAAFGNRDAERYARFAELMLEEGVMLRPTGLWYVSAAHEEADIEATLQAMDRALARLAPTIGGVR</sequence>
<evidence type="ECO:0000256" key="2">
    <source>
        <dbReference type="ARBA" id="ARBA00001933"/>
    </source>
</evidence>
<gene>
    <name evidence="12" type="ORF">IDH44_24075</name>
</gene>
<dbReference type="InterPro" id="IPR015422">
    <property type="entry name" value="PyrdxlP-dep_Trfase_small"/>
</dbReference>
<evidence type="ECO:0000256" key="6">
    <source>
        <dbReference type="ARBA" id="ARBA00022490"/>
    </source>
</evidence>
<feature type="compositionally biased region" description="Polar residues" evidence="11">
    <location>
        <begin position="157"/>
        <end position="169"/>
    </location>
</feature>
<name>A0A927BYW2_9BACL</name>
<accession>A0A927BYW2</accession>
<dbReference type="InterPro" id="IPR049704">
    <property type="entry name" value="Aminotrans_3_PPA_site"/>
</dbReference>
<dbReference type="GO" id="GO:0008483">
    <property type="term" value="F:transaminase activity"/>
    <property type="evidence" value="ECO:0007669"/>
    <property type="project" value="InterPro"/>
</dbReference>